<sequence length="116" mass="13358">MGRIHKVYLPGNRIYSCGNCHAHLTNHEALISTSFQGRTGRAYLFDKVVNISFGPLEDRLMNTGMHTVQDIYCNCCHEYLGWKYKEAFEASQKYKEGKSLLMKASMTKEDWVVTIM</sequence>
<dbReference type="AlphaFoldDB" id="L1JAS8"/>
<dbReference type="HOGENOM" id="CLU_043857_3_2_1"/>
<dbReference type="STRING" id="905079.L1JAS8"/>
<dbReference type="GeneID" id="17301907"/>
<dbReference type="GO" id="GO:0046872">
    <property type="term" value="F:metal ion binding"/>
    <property type="evidence" value="ECO:0007669"/>
    <property type="project" value="UniProtKB-KW"/>
</dbReference>
<dbReference type="RefSeq" id="XP_005832184.1">
    <property type="nucleotide sequence ID" value="XM_005832127.1"/>
</dbReference>
<evidence type="ECO:0000313" key="7">
    <source>
        <dbReference type="EnsemblProtists" id="EKX45204"/>
    </source>
</evidence>
<evidence type="ECO:0000313" key="6">
    <source>
        <dbReference type="EMBL" id="EKX45204.1"/>
    </source>
</evidence>
<comment type="similarity">
    <text evidence="1 4">Belongs to the yippee family.</text>
</comment>
<keyword evidence="2" id="KW-0479">Metal-binding</keyword>
<dbReference type="OrthoDB" id="6407410at2759"/>
<keyword evidence="3" id="KW-0862">Zinc</keyword>
<evidence type="ECO:0000256" key="4">
    <source>
        <dbReference type="RuleBase" id="RU110713"/>
    </source>
</evidence>
<reference evidence="8" key="2">
    <citation type="submission" date="2012-11" db="EMBL/GenBank/DDBJ databases">
        <authorList>
            <person name="Kuo A."/>
            <person name="Curtis B.A."/>
            <person name="Tanifuji G."/>
            <person name="Burki F."/>
            <person name="Gruber A."/>
            <person name="Irimia M."/>
            <person name="Maruyama S."/>
            <person name="Arias M.C."/>
            <person name="Ball S.G."/>
            <person name="Gile G.H."/>
            <person name="Hirakawa Y."/>
            <person name="Hopkins J.F."/>
            <person name="Rensing S.A."/>
            <person name="Schmutz J."/>
            <person name="Symeonidi A."/>
            <person name="Elias M."/>
            <person name="Eveleigh R.J."/>
            <person name="Herman E.K."/>
            <person name="Klute M.J."/>
            <person name="Nakayama T."/>
            <person name="Obornik M."/>
            <person name="Reyes-Prieto A."/>
            <person name="Armbrust E.V."/>
            <person name="Aves S.J."/>
            <person name="Beiko R.G."/>
            <person name="Coutinho P."/>
            <person name="Dacks J.B."/>
            <person name="Durnford D.G."/>
            <person name="Fast N.M."/>
            <person name="Green B.R."/>
            <person name="Grisdale C."/>
            <person name="Hempe F."/>
            <person name="Henrissat B."/>
            <person name="Hoppner M.P."/>
            <person name="Ishida K.-I."/>
            <person name="Kim E."/>
            <person name="Koreny L."/>
            <person name="Kroth P.G."/>
            <person name="Liu Y."/>
            <person name="Malik S.-B."/>
            <person name="Maier U.G."/>
            <person name="McRose D."/>
            <person name="Mock T."/>
            <person name="Neilson J.A."/>
            <person name="Onodera N.T."/>
            <person name="Poole A.M."/>
            <person name="Pritham E.J."/>
            <person name="Richards T.A."/>
            <person name="Rocap G."/>
            <person name="Roy S.W."/>
            <person name="Sarai C."/>
            <person name="Schaack S."/>
            <person name="Shirato S."/>
            <person name="Slamovits C.H."/>
            <person name="Spencer D.F."/>
            <person name="Suzuki S."/>
            <person name="Worden A.Z."/>
            <person name="Zauner S."/>
            <person name="Barry K."/>
            <person name="Bell C."/>
            <person name="Bharti A.K."/>
            <person name="Crow J.A."/>
            <person name="Grimwood J."/>
            <person name="Kramer R."/>
            <person name="Lindquist E."/>
            <person name="Lucas S."/>
            <person name="Salamov A."/>
            <person name="McFadden G.I."/>
            <person name="Lane C.E."/>
            <person name="Keeling P.J."/>
            <person name="Gray M.W."/>
            <person name="Grigoriev I.V."/>
            <person name="Archibald J.M."/>
        </authorList>
    </citation>
    <scope>NUCLEOTIDE SEQUENCE</scope>
    <source>
        <strain evidence="8">CCMP2712</strain>
    </source>
</reference>
<dbReference type="PANTHER" id="PTHR13848">
    <property type="entry name" value="PROTEIN YIPPEE-LIKE CG15309-RELATED"/>
    <property type="match status" value="1"/>
</dbReference>
<gene>
    <name evidence="6" type="ORF">GUITHDRAFT_71603</name>
</gene>
<dbReference type="InterPro" id="IPR039058">
    <property type="entry name" value="Yippee_fam"/>
</dbReference>
<name>L1JAS8_GUITC</name>
<dbReference type="OMA" id="YNCAACE"/>
<protein>
    <recommendedName>
        <fullName evidence="4">Protein yippee-like</fullName>
    </recommendedName>
</protein>
<keyword evidence="8" id="KW-1185">Reference proteome</keyword>
<reference evidence="7" key="3">
    <citation type="submission" date="2015-06" db="UniProtKB">
        <authorList>
            <consortium name="EnsemblProtists"/>
        </authorList>
    </citation>
    <scope>IDENTIFICATION</scope>
</reference>
<dbReference type="InterPro" id="IPR004910">
    <property type="entry name" value="Yippee/Mis18/Cereblon"/>
</dbReference>
<dbReference type="EMBL" id="JH993000">
    <property type="protein sequence ID" value="EKX45204.1"/>
    <property type="molecule type" value="Genomic_DNA"/>
</dbReference>
<evidence type="ECO:0000256" key="1">
    <source>
        <dbReference type="ARBA" id="ARBA00005613"/>
    </source>
</evidence>
<dbReference type="PROSITE" id="PS51792">
    <property type="entry name" value="YIPPEE"/>
    <property type="match status" value="1"/>
</dbReference>
<evidence type="ECO:0000313" key="8">
    <source>
        <dbReference type="Proteomes" id="UP000011087"/>
    </source>
</evidence>
<feature type="domain" description="Yippee" evidence="5">
    <location>
        <begin position="13"/>
        <end position="110"/>
    </location>
</feature>
<proteinExistence type="inferred from homology"/>
<dbReference type="PaxDb" id="55529-EKX45204"/>
<evidence type="ECO:0000256" key="2">
    <source>
        <dbReference type="ARBA" id="ARBA00022723"/>
    </source>
</evidence>
<organism evidence="6">
    <name type="scientific">Guillardia theta (strain CCMP2712)</name>
    <name type="common">Cryptophyte</name>
    <dbReference type="NCBI Taxonomy" id="905079"/>
    <lineage>
        <taxon>Eukaryota</taxon>
        <taxon>Cryptophyceae</taxon>
        <taxon>Pyrenomonadales</taxon>
        <taxon>Geminigeraceae</taxon>
        <taxon>Guillardia</taxon>
    </lineage>
</organism>
<reference evidence="6 8" key="1">
    <citation type="journal article" date="2012" name="Nature">
        <title>Algal genomes reveal evolutionary mosaicism and the fate of nucleomorphs.</title>
        <authorList>
            <consortium name="DOE Joint Genome Institute"/>
            <person name="Curtis B.A."/>
            <person name="Tanifuji G."/>
            <person name="Burki F."/>
            <person name="Gruber A."/>
            <person name="Irimia M."/>
            <person name="Maruyama S."/>
            <person name="Arias M.C."/>
            <person name="Ball S.G."/>
            <person name="Gile G.H."/>
            <person name="Hirakawa Y."/>
            <person name="Hopkins J.F."/>
            <person name="Kuo A."/>
            <person name="Rensing S.A."/>
            <person name="Schmutz J."/>
            <person name="Symeonidi A."/>
            <person name="Elias M."/>
            <person name="Eveleigh R.J."/>
            <person name="Herman E.K."/>
            <person name="Klute M.J."/>
            <person name="Nakayama T."/>
            <person name="Obornik M."/>
            <person name="Reyes-Prieto A."/>
            <person name="Armbrust E.V."/>
            <person name="Aves S.J."/>
            <person name="Beiko R.G."/>
            <person name="Coutinho P."/>
            <person name="Dacks J.B."/>
            <person name="Durnford D.G."/>
            <person name="Fast N.M."/>
            <person name="Green B.R."/>
            <person name="Grisdale C.J."/>
            <person name="Hempel F."/>
            <person name="Henrissat B."/>
            <person name="Hoppner M.P."/>
            <person name="Ishida K."/>
            <person name="Kim E."/>
            <person name="Koreny L."/>
            <person name="Kroth P.G."/>
            <person name="Liu Y."/>
            <person name="Malik S.B."/>
            <person name="Maier U.G."/>
            <person name="McRose D."/>
            <person name="Mock T."/>
            <person name="Neilson J.A."/>
            <person name="Onodera N.T."/>
            <person name="Poole A.M."/>
            <person name="Pritham E.J."/>
            <person name="Richards T.A."/>
            <person name="Rocap G."/>
            <person name="Roy S.W."/>
            <person name="Sarai C."/>
            <person name="Schaack S."/>
            <person name="Shirato S."/>
            <person name="Slamovits C.H."/>
            <person name="Spencer D.F."/>
            <person name="Suzuki S."/>
            <person name="Worden A.Z."/>
            <person name="Zauner S."/>
            <person name="Barry K."/>
            <person name="Bell C."/>
            <person name="Bharti A.K."/>
            <person name="Crow J.A."/>
            <person name="Grimwood J."/>
            <person name="Kramer R."/>
            <person name="Lindquist E."/>
            <person name="Lucas S."/>
            <person name="Salamov A."/>
            <person name="McFadden G.I."/>
            <person name="Lane C.E."/>
            <person name="Keeling P.J."/>
            <person name="Gray M.W."/>
            <person name="Grigoriev I.V."/>
            <person name="Archibald J.M."/>
        </authorList>
    </citation>
    <scope>NUCLEOTIDE SEQUENCE</scope>
    <source>
        <strain evidence="6 8">CCMP2712</strain>
    </source>
</reference>
<dbReference type="eggNOG" id="KOG3399">
    <property type="taxonomic scope" value="Eukaryota"/>
</dbReference>
<dbReference type="Proteomes" id="UP000011087">
    <property type="component" value="Unassembled WGS sequence"/>
</dbReference>
<dbReference type="KEGG" id="gtt:GUITHDRAFT_71603"/>
<accession>L1JAS8</accession>
<evidence type="ECO:0000259" key="5">
    <source>
        <dbReference type="PROSITE" id="PS51792"/>
    </source>
</evidence>
<dbReference type="InterPro" id="IPR034751">
    <property type="entry name" value="Yippee"/>
</dbReference>
<dbReference type="EnsemblProtists" id="EKX45204">
    <property type="protein sequence ID" value="EKX45204"/>
    <property type="gene ID" value="GUITHDRAFT_71603"/>
</dbReference>
<dbReference type="Pfam" id="PF03226">
    <property type="entry name" value="Yippee-Mis18"/>
    <property type="match status" value="1"/>
</dbReference>
<evidence type="ECO:0000256" key="3">
    <source>
        <dbReference type="ARBA" id="ARBA00022833"/>
    </source>
</evidence>